<gene>
    <name evidence="1" type="ORF">A2960_03090</name>
</gene>
<comment type="caution">
    <text evidence="1">The sequence shown here is derived from an EMBL/GenBank/DDBJ whole genome shotgun (WGS) entry which is preliminary data.</text>
</comment>
<evidence type="ECO:0000313" key="1">
    <source>
        <dbReference type="EMBL" id="OGG27099.1"/>
    </source>
</evidence>
<proteinExistence type="predicted"/>
<dbReference type="EMBL" id="MFJR01000007">
    <property type="protein sequence ID" value="OGG27099.1"/>
    <property type="molecule type" value="Genomic_DNA"/>
</dbReference>
<sequence>MVIESEAALKRDENSHGYCAIGLSLIKNIGPASPEFAEHLQTCHLCLDALILEQRAINRDISAARKKGVI</sequence>
<name>A0A1F6AQY4_9BACT</name>
<accession>A0A1F6AQY4</accession>
<dbReference type="AlphaFoldDB" id="A0A1F6AQY4"/>
<reference evidence="1 2" key="1">
    <citation type="journal article" date="2016" name="Nat. Commun.">
        <title>Thousands of microbial genomes shed light on interconnected biogeochemical processes in an aquifer system.</title>
        <authorList>
            <person name="Anantharaman K."/>
            <person name="Brown C.T."/>
            <person name="Hug L.A."/>
            <person name="Sharon I."/>
            <person name="Castelle C.J."/>
            <person name="Probst A.J."/>
            <person name="Thomas B.C."/>
            <person name="Singh A."/>
            <person name="Wilkins M.J."/>
            <person name="Karaoz U."/>
            <person name="Brodie E.L."/>
            <person name="Williams K.H."/>
            <person name="Hubbard S.S."/>
            <person name="Banfield J.F."/>
        </authorList>
    </citation>
    <scope>NUCLEOTIDE SEQUENCE [LARGE SCALE GENOMIC DNA]</scope>
</reference>
<organism evidence="1 2">
    <name type="scientific">Candidatus Gottesmanbacteria bacterium RIFCSPLOWO2_01_FULL_39_12b</name>
    <dbReference type="NCBI Taxonomy" id="1798388"/>
    <lineage>
        <taxon>Bacteria</taxon>
        <taxon>Candidatus Gottesmaniibacteriota</taxon>
    </lineage>
</organism>
<protein>
    <submittedName>
        <fullName evidence="1">Uncharacterized protein</fullName>
    </submittedName>
</protein>
<evidence type="ECO:0000313" key="2">
    <source>
        <dbReference type="Proteomes" id="UP000176609"/>
    </source>
</evidence>
<dbReference type="Proteomes" id="UP000176609">
    <property type="component" value="Unassembled WGS sequence"/>
</dbReference>